<accession>A0A6C0JJ52</accession>
<evidence type="ECO:0000256" key="1">
    <source>
        <dbReference type="SAM" id="MobiDB-lite"/>
    </source>
</evidence>
<feature type="compositionally biased region" description="Acidic residues" evidence="1">
    <location>
        <begin position="149"/>
        <end position="164"/>
    </location>
</feature>
<sequence length="164" mass="18569">MSYVPPHARNNKASKAQAPIPSKGSLKPVKNNYVNDFPELGNAKPNIVTTNMNFKQLFDEENFEPTVKPKEIQKGMIILTKNGIINSLTPEEEETEKTAITNQLVHKNMIDMYIRIEQQRNSRVSQDPNYVPENVIPEYSSSEASISPDESETDAEDPEDDNEF</sequence>
<organism evidence="2">
    <name type="scientific">viral metagenome</name>
    <dbReference type="NCBI Taxonomy" id="1070528"/>
    <lineage>
        <taxon>unclassified sequences</taxon>
        <taxon>metagenomes</taxon>
        <taxon>organismal metagenomes</taxon>
    </lineage>
</organism>
<reference evidence="2" key="1">
    <citation type="journal article" date="2020" name="Nature">
        <title>Giant virus diversity and host interactions through global metagenomics.</title>
        <authorList>
            <person name="Schulz F."/>
            <person name="Roux S."/>
            <person name="Paez-Espino D."/>
            <person name="Jungbluth S."/>
            <person name="Walsh D.A."/>
            <person name="Denef V.J."/>
            <person name="McMahon K.D."/>
            <person name="Konstantinidis K.T."/>
            <person name="Eloe-Fadrosh E.A."/>
            <person name="Kyrpides N.C."/>
            <person name="Woyke T."/>
        </authorList>
    </citation>
    <scope>NUCLEOTIDE SEQUENCE</scope>
    <source>
        <strain evidence="2">GVMAG-M-3300027736-24</strain>
    </source>
</reference>
<feature type="compositionally biased region" description="Low complexity" evidence="1">
    <location>
        <begin position="138"/>
        <end position="148"/>
    </location>
</feature>
<dbReference type="AlphaFoldDB" id="A0A6C0JJ52"/>
<feature type="region of interest" description="Disordered" evidence="1">
    <location>
        <begin position="121"/>
        <end position="164"/>
    </location>
</feature>
<name>A0A6C0JJ52_9ZZZZ</name>
<feature type="region of interest" description="Disordered" evidence="1">
    <location>
        <begin position="1"/>
        <end position="27"/>
    </location>
</feature>
<dbReference type="EMBL" id="MN740420">
    <property type="protein sequence ID" value="QHU05825.1"/>
    <property type="molecule type" value="Genomic_DNA"/>
</dbReference>
<proteinExistence type="predicted"/>
<evidence type="ECO:0000313" key="2">
    <source>
        <dbReference type="EMBL" id="QHU05825.1"/>
    </source>
</evidence>
<protein>
    <submittedName>
        <fullName evidence="2">Uncharacterized protein</fullName>
    </submittedName>
</protein>